<reference evidence="1 2" key="2">
    <citation type="submission" date="2019-01" db="EMBL/GenBank/DDBJ databases">
        <authorList>
            <person name="Li Y."/>
        </authorList>
    </citation>
    <scope>NUCLEOTIDE SEQUENCE [LARGE SCALE GENOMIC DNA]</scope>
    <source>
        <strain evidence="1 2">07D10-4-3</strain>
    </source>
</reference>
<organism evidence="1 2">
    <name type="scientific">Paenirhodobacter populi</name>
    <dbReference type="NCBI Taxonomy" id="2306993"/>
    <lineage>
        <taxon>Bacteria</taxon>
        <taxon>Pseudomonadati</taxon>
        <taxon>Pseudomonadota</taxon>
        <taxon>Alphaproteobacteria</taxon>
        <taxon>Rhodobacterales</taxon>
        <taxon>Rhodobacter group</taxon>
        <taxon>Paenirhodobacter</taxon>
    </lineage>
</organism>
<evidence type="ECO:0000313" key="1">
    <source>
        <dbReference type="EMBL" id="RWR26794.1"/>
    </source>
</evidence>
<sequence>MAALTANRNTPQLYDPAPATRRGKLAAAQVIYAGALVMRNAAGFLVKGATATGLVGAGRAEFYVSNAGGAAGDAELDFAPGVFRFDNSAAADAITDADIGAACYAVDDQTVAKTSGTNTRSPAGVVELVDADGVWVRLDAALTKAALS</sequence>
<dbReference type="RefSeq" id="WP_128233819.1">
    <property type="nucleotide sequence ID" value="NZ_SAUY01000038.1"/>
</dbReference>
<protein>
    <recommendedName>
        <fullName evidence="3">Head decoration protein</fullName>
    </recommendedName>
</protein>
<reference evidence="1 2" key="1">
    <citation type="submission" date="2019-01" db="EMBL/GenBank/DDBJ databases">
        <title>Sinorhodobacter populi sp. nov. isolated from the symptomatic bark tissue of Populus euramericana canker.</title>
        <authorList>
            <person name="Xu G."/>
        </authorList>
    </citation>
    <scope>NUCLEOTIDE SEQUENCE [LARGE SCALE GENOMIC DNA]</scope>
    <source>
        <strain evidence="1 2">07D10-4-3</strain>
    </source>
</reference>
<comment type="caution">
    <text evidence="1">The sequence shown here is derived from an EMBL/GenBank/DDBJ whole genome shotgun (WGS) entry which is preliminary data.</text>
</comment>
<evidence type="ECO:0000313" key="2">
    <source>
        <dbReference type="Proteomes" id="UP000284451"/>
    </source>
</evidence>
<gene>
    <name evidence="1" type="ORF">D2T29_19650</name>
</gene>
<name>A0A443K222_9RHOB</name>
<accession>A0A443K222</accession>
<dbReference type="AlphaFoldDB" id="A0A443K222"/>
<dbReference type="EMBL" id="SAUY01000038">
    <property type="protein sequence ID" value="RWR26794.1"/>
    <property type="molecule type" value="Genomic_DNA"/>
</dbReference>
<dbReference type="Proteomes" id="UP000284451">
    <property type="component" value="Unassembled WGS sequence"/>
</dbReference>
<proteinExistence type="predicted"/>
<evidence type="ECO:0008006" key="3">
    <source>
        <dbReference type="Google" id="ProtNLM"/>
    </source>
</evidence>